<reference evidence="2" key="2">
    <citation type="submission" date="2015-01" db="EMBL/GenBank/DDBJ databases">
        <title>Complete genome sequence of Methylobacterium aquaticum strain 22A.</title>
        <authorList>
            <person name="Tani A."/>
            <person name="Ogura Y."/>
            <person name="Hayashi T."/>
        </authorList>
    </citation>
    <scope>NUCLEOTIDE SEQUENCE [LARGE SCALE GENOMIC DNA]</scope>
    <source>
        <strain evidence="2">MA-22A</strain>
    </source>
</reference>
<dbReference type="KEGG" id="maqu:Maq22A_c05570"/>
<protein>
    <submittedName>
        <fullName evidence="1">Uncharacterized protein</fullName>
    </submittedName>
</protein>
<sequence length="74" mass="7877">MILDLLADEIFMVDRVDVLSCAYSRPDDVLEPCTGTDGVCAQIVGADELGVVHDEAVVGVPRHKAAGECLNDFS</sequence>
<accession>A0A0C6FPB8</accession>
<dbReference type="EMBL" id="AP014704">
    <property type="protein sequence ID" value="BAQ44495.1"/>
    <property type="molecule type" value="Genomic_DNA"/>
</dbReference>
<dbReference type="Proteomes" id="UP000061432">
    <property type="component" value="Chromosome"/>
</dbReference>
<gene>
    <name evidence="1" type="ORF">Maq22A_c05570</name>
</gene>
<organism evidence="1 2">
    <name type="scientific">Methylobacterium aquaticum</name>
    <dbReference type="NCBI Taxonomy" id="270351"/>
    <lineage>
        <taxon>Bacteria</taxon>
        <taxon>Pseudomonadati</taxon>
        <taxon>Pseudomonadota</taxon>
        <taxon>Alphaproteobacteria</taxon>
        <taxon>Hyphomicrobiales</taxon>
        <taxon>Methylobacteriaceae</taxon>
        <taxon>Methylobacterium</taxon>
    </lineage>
</organism>
<dbReference type="AlphaFoldDB" id="A0A0C6FPB8"/>
<evidence type="ECO:0000313" key="1">
    <source>
        <dbReference type="EMBL" id="BAQ44495.1"/>
    </source>
</evidence>
<name>A0A0C6FPB8_9HYPH</name>
<reference evidence="1 2" key="1">
    <citation type="journal article" date="2015" name="Genome Announc.">
        <title>Complete Genome Sequence of Methylobacterium aquaticum Strain 22A, Isolated from Racomitrium japonicum Moss.</title>
        <authorList>
            <person name="Tani A."/>
            <person name="Ogura Y."/>
            <person name="Hayashi T."/>
            <person name="Kimbara K."/>
        </authorList>
    </citation>
    <scope>NUCLEOTIDE SEQUENCE [LARGE SCALE GENOMIC DNA]</scope>
    <source>
        <strain evidence="1 2">MA-22A</strain>
    </source>
</reference>
<proteinExistence type="predicted"/>
<evidence type="ECO:0000313" key="2">
    <source>
        <dbReference type="Proteomes" id="UP000061432"/>
    </source>
</evidence>